<dbReference type="CDD" id="cd05380">
    <property type="entry name" value="CAP_euk"/>
    <property type="match status" value="1"/>
</dbReference>
<dbReference type="HOGENOM" id="CLU_035730_7_0_1"/>
<keyword evidence="3" id="KW-0964">Secreted</keyword>
<dbReference type="PRINTS" id="PR00837">
    <property type="entry name" value="V5TPXLIKE"/>
</dbReference>
<dbReference type="SUPFAM" id="SSF55797">
    <property type="entry name" value="PR-1-like"/>
    <property type="match status" value="1"/>
</dbReference>
<dbReference type="InterPro" id="IPR002413">
    <property type="entry name" value="V5_allergen-like"/>
</dbReference>
<dbReference type="InterPro" id="IPR034763">
    <property type="entry name" value="P14a_insect"/>
</dbReference>
<organism evidence="9 10">
    <name type="scientific">Aedes aegypti</name>
    <name type="common">Yellowfever mosquito</name>
    <name type="synonym">Culex aegypti</name>
    <dbReference type="NCBI Taxonomy" id="7159"/>
    <lineage>
        <taxon>Eukaryota</taxon>
        <taxon>Metazoa</taxon>
        <taxon>Ecdysozoa</taxon>
        <taxon>Arthropoda</taxon>
        <taxon>Hexapoda</taxon>
        <taxon>Insecta</taxon>
        <taxon>Pterygota</taxon>
        <taxon>Neoptera</taxon>
        <taxon>Endopterygota</taxon>
        <taxon>Diptera</taxon>
        <taxon>Nematocera</taxon>
        <taxon>Culicoidea</taxon>
        <taxon>Culicidae</taxon>
        <taxon>Culicinae</taxon>
        <taxon>Aedini</taxon>
        <taxon>Aedes</taxon>
        <taxon>Stegomyia</taxon>
    </lineage>
</organism>
<evidence type="ECO:0000256" key="7">
    <source>
        <dbReference type="SAM" id="SignalP"/>
    </source>
</evidence>
<dbReference type="PIRSF" id="PIRSF038921">
    <property type="entry name" value="P14a"/>
    <property type="match status" value="1"/>
</dbReference>
<dbReference type="OMA" id="VGCAMVS"/>
<reference evidence="9" key="2">
    <citation type="journal article" date="2007" name="Science">
        <title>Genome sequence of Aedes aegypti, a major arbovirus vector.</title>
        <authorList>
            <person name="Nene V."/>
            <person name="Wortman J.R."/>
            <person name="Lawson D."/>
            <person name="Haas B."/>
            <person name="Kodira C."/>
            <person name="Tu Z.J."/>
            <person name="Loftus B."/>
            <person name="Xi Z."/>
            <person name="Megy K."/>
            <person name="Grabherr M."/>
            <person name="Ren Q."/>
            <person name="Zdobnov E.M."/>
            <person name="Lobo N.F."/>
            <person name="Campbell K.S."/>
            <person name="Brown S.E."/>
            <person name="Bonaldo M.F."/>
            <person name="Zhu J."/>
            <person name="Sinkins S.P."/>
            <person name="Hogenkamp D.G."/>
            <person name="Amedeo P."/>
            <person name="Arensburger P."/>
            <person name="Atkinson P.W."/>
            <person name="Bidwell S."/>
            <person name="Biedler J."/>
            <person name="Birney E."/>
            <person name="Bruggner R.V."/>
            <person name="Costas J."/>
            <person name="Coy M.R."/>
            <person name="Crabtree J."/>
            <person name="Crawford M."/>
            <person name="Debruyn B."/>
            <person name="Decaprio D."/>
            <person name="Eiglmeier K."/>
            <person name="Eisenstadt E."/>
            <person name="El-Dorry H."/>
            <person name="Gelbart W.M."/>
            <person name="Gomes S.L."/>
            <person name="Hammond M."/>
            <person name="Hannick L.I."/>
            <person name="Hogan J.R."/>
            <person name="Holmes M.H."/>
            <person name="Jaffe D."/>
            <person name="Johnston J.S."/>
            <person name="Kennedy R.C."/>
            <person name="Koo H."/>
            <person name="Kravitz S."/>
            <person name="Kriventseva E.V."/>
            <person name="Kulp D."/>
            <person name="Labutti K."/>
            <person name="Lee E."/>
            <person name="Li S."/>
            <person name="Lovin D.D."/>
            <person name="Mao C."/>
            <person name="Mauceli E."/>
            <person name="Menck C.F."/>
            <person name="Miller J.R."/>
            <person name="Montgomery P."/>
            <person name="Mori A."/>
            <person name="Nascimento A.L."/>
            <person name="Naveira H.F."/>
            <person name="Nusbaum C."/>
            <person name="O'leary S."/>
            <person name="Orvis J."/>
            <person name="Pertea M."/>
            <person name="Quesneville H."/>
            <person name="Reidenbach K.R."/>
            <person name="Rogers Y.H."/>
            <person name="Roth C.W."/>
            <person name="Schneider J.R."/>
            <person name="Schatz M."/>
            <person name="Shumway M."/>
            <person name="Stanke M."/>
            <person name="Stinson E.O."/>
            <person name="Tubio J.M."/>
            <person name="Vanzee J.P."/>
            <person name="Verjovski-Almeida S."/>
            <person name="Werner D."/>
            <person name="White O."/>
            <person name="Wyder S."/>
            <person name="Zeng Q."/>
            <person name="Zhao Q."/>
            <person name="Zhao Y."/>
            <person name="Hill C.A."/>
            <person name="Raikhel A.S."/>
            <person name="Soares M.B."/>
            <person name="Knudson D.L."/>
            <person name="Lee N.H."/>
            <person name="Galagan J."/>
            <person name="Salzberg S.L."/>
            <person name="Paulsen I.T."/>
            <person name="Dimopoulos G."/>
            <person name="Collins F.H."/>
            <person name="Birren B."/>
            <person name="Fraser-Liggett C.M."/>
            <person name="Severson D.W."/>
        </authorList>
    </citation>
    <scope>NUCLEOTIDE SEQUENCE [LARGE SCALE GENOMIC DNA]</scope>
    <source>
        <strain evidence="9">Liverpool</strain>
    </source>
</reference>
<evidence type="ECO:0000256" key="5">
    <source>
        <dbReference type="ARBA" id="ARBA00023180"/>
    </source>
</evidence>
<accession>Q0IF36</accession>
<protein>
    <recommendedName>
        <fullName evidence="6">Venom allergen-1</fullName>
    </recommendedName>
</protein>
<dbReference type="SMART" id="SM00198">
    <property type="entry name" value="SCP"/>
    <property type="match status" value="1"/>
</dbReference>
<evidence type="ECO:0000256" key="2">
    <source>
        <dbReference type="ARBA" id="ARBA00009923"/>
    </source>
</evidence>
<evidence type="ECO:0000259" key="8">
    <source>
        <dbReference type="SMART" id="SM00198"/>
    </source>
</evidence>
<evidence type="ECO:0000313" key="9">
    <source>
        <dbReference type="EMBL" id="EAT41903.1"/>
    </source>
</evidence>
<dbReference type="FunFam" id="3.40.33.10:FF:000007">
    <property type="entry name" value="Venom allergen"/>
    <property type="match status" value="1"/>
</dbReference>
<keyword evidence="5" id="KW-0325">Glycoprotein</keyword>
<dbReference type="InterPro" id="IPR001283">
    <property type="entry name" value="CRISP-related"/>
</dbReference>
<dbReference type="VEuPathDB" id="VectorBase:AAEL006524"/>
<evidence type="ECO:0000256" key="4">
    <source>
        <dbReference type="ARBA" id="ARBA00022729"/>
    </source>
</evidence>
<dbReference type="EMBL" id="CH477394">
    <property type="protein sequence ID" value="EAT41903.1"/>
    <property type="molecule type" value="Genomic_DNA"/>
</dbReference>
<dbReference type="PaxDb" id="7159-AAEL006524-PA"/>
<keyword evidence="4 7" id="KW-0732">Signal</keyword>
<dbReference type="InterPro" id="IPR014044">
    <property type="entry name" value="CAP_dom"/>
</dbReference>
<dbReference type="InterPro" id="IPR035940">
    <property type="entry name" value="CAP_sf"/>
</dbReference>
<evidence type="ECO:0000256" key="1">
    <source>
        <dbReference type="ARBA" id="ARBA00004613"/>
    </source>
</evidence>
<comment type="subcellular location">
    <subcellularLocation>
        <location evidence="1">Secreted</location>
    </subcellularLocation>
</comment>
<evidence type="ECO:0000313" key="10">
    <source>
        <dbReference type="Proteomes" id="UP000682892"/>
    </source>
</evidence>
<comment type="similarity">
    <text evidence="2">Belongs to the CRISP family.</text>
</comment>
<reference evidence="9" key="1">
    <citation type="submission" date="2005-10" db="EMBL/GenBank/DDBJ databases">
        <authorList>
            <person name="Loftus B.J."/>
            <person name="Nene V.M."/>
            <person name="Hannick L.I."/>
            <person name="Bidwell S."/>
            <person name="Haas B."/>
            <person name="Amedeo P."/>
            <person name="Orvis J."/>
            <person name="Wortman J.R."/>
            <person name="White O.R."/>
            <person name="Salzberg S."/>
            <person name="Shumway M."/>
            <person name="Koo H."/>
            <person name="Zhao Y."/>
            <person name="Holmes M."/>
            <person name="Miller J."/>
            <person name="Schatz M."/>
            <person name="Pop M."/>
            <person name="Pai G."/>
            <person name="Utterback T."/>
            <person name="Rogers Y.-H."/>
            <person name="Kravitz S."/>
            <person name="Fraser C.M."/>
        </authorList>
    </citation>
    <scope>NUCLEOTIDE SEQUENCE</scope>
    <source>
        <strain evidence="9">Liverpool</strain>
    </source>
</reference>
<feature type="signal peptide" evidence="7">
    <location>
        <begin position="1"/>
        <end position="18"/>
    </location>
</feature>
<dbReference type="Gene3D" id="3.40.33.10">
    <property type="entry name" value="CAP"/>
    <property type="match status" value="1"/>
</dbReference>
<name>Q0IF36_AEDAE</name>
<gene>
    <name evidence="9" type="ORF">AaeL_AAEL006524</name>
</gene>
<feature type="domain" description="SCP" evidence="8">
    <location>
        <begin position="61"/>
        <end position="225"/>
    </location>
</feature>
<dbReference type="GO" id="GO:0005576">
    <property type="term" value="C:extracellular region"/>
    <property type="evidence" value="ECO:0007669"/>
    <property type="project" value="UniProtKB-SubCell"/>
</dbReference>
<sequence length="267" mass="28962">MKTIISFTLVALVAVCSGQTANYCDSSLCPPKTTHIACNGLKTIDTQVCGAGAFEVAMNSTNQELILHVHNQLRSKVATGQQANRAAAKFNQASRMGTLQWDAELASIAAANARRCVYGHDQCRNTAVYKMAGQNIAIKMYYGKTFTDNQLITGFINDWYNEAENATIAILAGYPKSYTGPAIGHFTQIVSDRTTKVGCAMVSFIRSPFTQKYFVCNYGFTNLQESPVYVSGTACSKCTSGCNSKYPGLCNVAENIKNVSYSGKFCN</sequence>
<dbReference type="AlphaFoldDB" id="Q0IF36"/>
<feature type="chain" id="PRO_5004174039" description="Venom allergen-1" evidence="7">
    <location>
        <begin position="19"/>
        <end position="267"/>
    </location>
</feature>
<dbReference type="PANTHER" id="PTHR10334">
    <property type="entry name" value="CYSTEINE-RICH SECRETORY PROTEIN-RELATED"/>
    <property type="match status" value="1"/>
</dbReference>
<dbReference type="PhylomeDB" id="Q0IF36"/>
<dbReference type="Pfam" id="PF00188">
    <property type="entry name" value="CAP"/>
    <property type="match status" value="1"/>
</dbReference>
<evidence type="ECO:0000256" key="3">
    <source>
        <dbReference type="ARBA" id="ARBA00022525"/>
    </source>
</evidence>
<dbReference type="PRINTS" id="PR00838">
    <property type="entry name" value="V5ALLERGEN"/>
</dbReference>
<evidence type="ECO:0000256" key="6">
    <source>
        <dbReference type="ARBA" id="ARBA00068306"/>
    </source>
</evidence>
<dbReference type="eggNOG" id="KOG3017">
    <property type="taxonomic scope" value="Eukaryota"/>
</dbReference>
<proteinExistence type="inferred from homology"/>
<dbReference type="Proteomes" id="UP000682892">
    <property type="component" value="Chromosome 2"/>
</dbReference>
<reference evidence="9" key="3">
    <citation type="submission" date="2012-09" db="EMBL/GenBank/DDBJ databases">
        <authorList>
            <consortium name="VectorBase"/>
        </authorList>
    </citation>
    <scope>NUCLEOTIDE SEQUENCE</scope>
    <source>
        <strain evidence="9">Liverpool</strain>
    </source>
</reference>